<dbReference type="SMART" id="SM00906">
    <property type="entry name" value="Fungal_trans"/>
    <property type="match status" value="1"/>
</dbReference>
<evidence type="ECO:0000313" key="6">
    <source>
        <dbReference type="Proteomes" id="UP001610334"/>
    </source>
</evidence>
<feature type="transmembrane region" description="Helical" evidence="3">
    <location>
        <begin position="508"/>
        <end position="530"/>
    </location>
</feature>
<keyword evidence="3" id="KW-0472">Membrane</keyword>
<feature type="compositionally biased region" description="Basic and acidic residues" evidence="2">
    <location>
        <begin position="60"/>
        <end position="85"/>
    </location>
</feature>
<dbReference type="Pfam" id="PF04082">
    <property type="entry name" value="Fungal_trans"/>
    <property type="match status" value="1"/>
</dbReference>
<gene>
    <name evidence="5" type="ORF">BJX63DRAFT_417869</name>
</gene>
<keyword evidence="3" id="KW-1133">Transmembrane helix</keyword>
<reference evidence="5 6" key="1">
    <citation type="submission" date="2024-07" db="EMBL/GenBank/DDBJ databases">
        <title>Section-level genome sequencing and comparative genomics of Aspergillus sections Usti and Cavernicolus.</title>
        <authorList>
            <consortium name="Lawrence Berkeley National Laboratory"/>
            <person name="Nybo J.L."/>
            <person name="Vesth T.C."/>
            <person name="Theobald S."/>
            <person name="Frisvad J.C."/>
            <person name="Larsen T.O."/>
            <person name="Kjaerboelling I."/>
            <person name="Rothschild-Mancinelli K."/>
            <person name="Lyhne E.K."/>
            <person name="Kogle M.E."/>
            <person name="Barry K."/>
            <person name="Clum A."/>
            <person name="Na H."/>
            <person name="Ledsgaard L."/>
            <person name="Lin J."/>
            <person name="Lipzen A."/>
            <person name="Kuo A."/>
            <person name="Riley R."/>
            <person name="Mondo S."/>
            <person name="Labutti K."/>
            <person name="Haridas S."/>
            <person name="Pangalinan J."/>
            <person name="Salamov A.A."/>
            <person name="Simmons B.A."/>
            <person name="Magnuson J.K."/>
            <person name="Chen J."/>
            <person name="Drula E."/>
            <person name="Henrissat B."/>
            <person name="Wiebenga A."/>
            <person name="Lubbers R.J."/>
            <person name="Gomes A.C."/>
            <person name="Makela M.R."/>
            <person name="Stajich J."/>
            <person name="Grigoriev I.V."/>
            <person name="Mortensen U.H."/>
            <person name="De Vries R.P."/>
            <person name="Baker S.E."/>
            <person name="Andersen M.R."/>
        </authorList>
    </citation>
    <scope>NUCLEOTIDE SEQUENCE [LARGE SCALE GENOMIC DNA]</scope>
    <source>
        <strain evidence="5 6">CBS 588.65</strain>
    </source>
</reference>
<feature type="domain" description="Xylanolytic transcriptional activator regulatory" evidence="4">
    <location>
        <begin position="306"/>
        <end position="377"/>
    </location>
</feature>
<dbReference type="InterPro" id="IPR050987">
    <property type="entry name" value="AtrR-like"/>
</dbReference>
<name>A0ABR4I398_9EURO</name>
<dbReference type="InterPro" id="IPR007219">
    <property type="entry name" value="XnlR_reg_dom"/>
</dbReference>
<evidence type="ECO:0000259" key="4">
    <source>
        <dbReference type="SMART" id="SM00906"/>
    </source>
</evidence>
<dbReference type="PANTHER" id="PTHR46910">
    <property type="entry name" value="TRANSCRIPTION FACTOR PDR1"/>
    <property type="match status" value="1"/>
</dbReference>
<dbReference type="EMBL" id="JBFXLT010000003">
    <property type="protein sequence ID" value="KAL2822107.1"/>
    <property type="molecule type" value="Genomic_DNA"/>
</dbReference>
<evidence type="ECO:0000256" key="3">
    <source>
        <dbReference type="SAM" id="Phobius"/>
    </source>
</evidence>
<dbReference type="PANTHER" id="PTHR46910:SF1">
    <property type="entry name" value="MISCELLANEOUS ZN(II)2CYS6 TRANSCRIPTION FACTOR (EUROFUNG)-RELATED"/>
    <property type="match status" value="1"/>
</dbReference>
<organism evidence="5 6">
    <name type="scientific">Aspergillus granulosus</name>
    <dbReference type="NCBI Taxonomy" id="176169"/>
    <lineage>
        <taxon>Eukaryota</taxon>
        <taxon>Fungi</taxon>
        <taxon>Dikarya</taxon>
        <taxon>Ascomycota</taxon>
        <taxon>Pezizomycotina</taxon>
        <taxon>Eurotiomycetes</taxon>
        <taxon>Eurotiomycetidae</taxon>
        <taxon>Eurotiales</taxon>
        <taxon>Aspergillaceae</taxon>
        <taxon>Aspergillus</taxon>
        <taxon>Aspergillus subgen. Nidulantes</taxon>
    </lineage>
</organism>
<sequence>MTEFIAVTGEILPAIKCDRQAPCANCVDSRVECQRLRRGRSSRKRTLQSALGPQESIINYERRESPIERRDPAPRNNEARTDLERSLIPGDRQPRPEERSPIMTAAWTPNADGSNCHAIQAKNIIQLELDDSRYISRERQSILTSALQLVSEIAESGPVHSLDEEPIDIQPDVPIPKVPPRELLFMLLRGPQGSVRIQWPDHISDKAFEKMAAALLQDDLSAETQLFHQYCVCIYAKAIRYLQQASRVTDDPVMRSQLVEARNTYLVAAIRSIEQFNILTRPSLSSIQALLSGASIMQYLGRFNQCWVLISYAARQITSLNYYKINRVPATSDQEQEIHSVVYWCYYLDRTLSSLLYRPPSLPDLEVSPADLVVLDPASPYDTFLPIIVRLAQIQGELHTVSGGAGGIPDKKILDTCQHLESRMQSMLPTLQSSRDSFPKPIQYEWAAVDFSFYAIFVEIHRTRLKASFSPLVHRECLVYARRSLCAFYLLQQHVEELPGFDDPYPSFLTWTLLLYPLSAFFVVFCNIVGTLDHDDYNLMCQITASLSQFKQDPHLSKLLNLLQSLEQLCEPLFRQQDQGGNVNSAAAEANATAAFAVTGSHAAAGSPVEQFPTTAAPFQRNTLVLGTESMPATELDFSADWMMWQLFNSQVPAGWLNPPTGDPFAG</sequence>
<dbReference type="CDD" id="cd12148">
    <property type="entry name" value="fungal_TF_MHR"/>
    <property type="match status" value="1"/>
</dbReference>
<keyword evidence="6" id="KW-1185">Reference proteome</keyword>
<protein>
    <recommendedName>
        <fullName evidence="4">Xylanolytic transcriptional activator regulatory domain-containing protein</fullName>
    </recommendedName>
</protein>
<evidence type="ECO:0000313" key="5">
    <source>
        <dbReference type="EMBL" id="KAL2822107.1"/>
    </source>
</evidence>
<proteinExistence type="predicted"/>
<keyword evidence="1" id="KW-0539">Nucleus</keyword>
<dbReference type="Proteomes" id="UP001610334">
    <property type="component" value="Unassembled WGS sequence"/>
</dbReference>
<keyword evidence="3" id="KW-0812">Transmembrane</keyword>
<accession>A0ABR4I398</accession>
<evidence type="ECO:0000256" key="1">
    <source>
        <dbReference type="ARBA" id="ARBA00023242"/>
    </source>
</evidence>
<comment type="caution">
    <text evidence="5">The sequence shown here is derived from an EMBL/GenBank/DDBJ whole genome shotgun (WGS) entry which is preliminary data.</text>
</comment>
<feature type="region of interest" description="Disordered" evidence="2">
    <location>
        <begin position="38"/>
        <end position="99"/>
    </location>
</feature>
<evidence type="ECO:0000256" key="2">
    <source>
        <dbReference type="SAM" id="MobiDB-lite"/>
    </source>
</evidence>